<organism evidence="3 4">
    <name type="scientific">Thiohalophilus thiocyanatoxydans</name>
    <dbReference type="NCBI Taxonomy" id="381308"/>
    <lineage>
        <taxon>Bacteria</taxon>
        <taxon>Pseudomonadati</taxon>
        <taxon>Pseudomonadota</taxon>
        <taxon>Gammaproteobacteria</taxon>
        <taxon>Thiohalomonadales</taxon>
        <taxon>Thiohalophilaceae</taxon>
        <taxon>Thiohalophilus</taxon>
    </lineage>
</organism>
<protein>
    <submittedName>
        <fullName evidence="3">Molybdenum cofactor cytidylyltransferase</fullName>
    </submittedName>
</protein>
<dbReference type="PANTHER" id="PTHR43777">
    <property type="entry name" value="MOLYBDENUM COFACTOR CYTIDYLYLTRANSFERASE"/>
    <property type="match status" value="1"/>
</dbReference>
<dbReference type="SUPFAM" id="SSF53448">
    <property type="entry name" value="Nucleotide-diphospho-sugar transferases"/>
    <property type="match status" value="1"/>
</dbReference>
<evidence type="ECO:0000313" key="4">
    <source>
        <dbReference type="Proteomes" id="UP000294914"/>
    </source>
</evidence>
<dbReference type="CDD" id="cd04182">
    <property type="entry name" value="GT_2_like_f"/>
    <property type="match status" value="1"/>
</dbReference>
<dbReference type="GO" id="GO:0016779">
    <property type="term" value="F:nucleotidyltransferase activity"/>
    <property type="evidence" value="ECO:0007669"/>
    <property type="project" value="UniProtKB-KW"/>
</dbReference>
<evidence type="ECO:0000313" key="3">
    <source>
        <dbReference type="EMBL" id="TDY01635.1"/>
    </source>
</evidence>
<gene>
    <name evidence="3" type="ORF">EDC23_1524</name>
</gene>
<evidence type="ECO:0000259" key="2">
    <source>
        <dbReference type="Pfam" id="PF12804"/>
    </source>
</evidence>
<keyword evidence="3" id="KW-0808">Transferase</keyword>
<dbReference type="PANTHER" id="PTHR43777:SF1">
    <property type="entry name" value="MOLYBDENUM COFACTOR CYTIDYLYLTRANSFERASE"/>
    <property type="match status" value="1"/>
</dbReference>
<name>A0A4V3H435_9GAMM</name>
<keyword evidence="4" id="KW-1185">Reference proteome</keyword>
<dbReference type="EMBL" id="SOQX01000003">
    <property type="protein sequence ID" value="TDY01635.1"/>
    <property type="molecule type" value="Genomic_DNA"/>
</dbReference>
<dbReference type="RefSeq" id="WP_134082902.1">
    <property type="nucleotide sequence ID" value="NZ_SOQX01000003.1"/>
</dbReference>
<dbReference type="AlphaFoldDB" id="A0A4V3H435"/>
<dbReference type="Gene3D" id="3.90.550.10">
    <property type="entry name" value="Spore Coat Polysaccharide Biosynthesis Protein SpsA, Chain A"/>
    <property type="match status" value="1"/>
</dbReference>
<sequence length="192" mass="20546">MSPVTGILLAAGQSRRFGRNKLLQPLSNQVPMVAQAARKLKAVLPESVAVVGPDDPRTAELLEAEGLQVVINPQPETGMGCSLACAVRASHDAPGWLITLGDMPWIDKQTTRAIATALQLPRDIIAPLYGDRRGHPVGFGSAYVRDLLALDGDHGARPILNANPQHLTLVSVNDPGVLRDVDYPEDMSSSEF</sequence>
<dbReference type="Pfam" id="PF12804">
    <property type="entry name" value="NTP_transf_3"/>
    <property type="match status" value="1"/>
</dbReference>
<dbReference type="OrthoDB" id="5298023at2"/>
<dbReference type="InterPro" id="IPR025877">
    <property type="entry name" value="MobA-like_NTP_Trfase"/>
</dbReference>
<dbReference type="Proteomes" id="UP000294914">
    <property type="component" value="Unassembled WGS sequence"/>
</dbReference>
<reference evidence="3 4" key="1">
    <citation type="submission" date="2019-03" db="EMBL/GenBank/DDBJ databases">
        <title>Genomic Encyclopedia of Type Strains, Phase IV (KMG-IV): sequencing the most valuable type-strain genomes for metagenomic binning, comparative biology and taxonomic classification.</title>
        <authorList>
            <person name="Goeker M."/>
        </authorList>
    </citation>
    <scope>NUCLEOTIDE SEQUENCE [LARGE SCALE GENOMIC DNA]</scope>
    <source>
        <strain evidence="3 4">DSM 16326</strain>
    </source>
</reference>
<keyword evidence="3" id="KW-0548">Nucleotidyltransferase</keyword>
<comment type="caution">
    <text evidence="3">The sequence shown here is derived from an EMBL/GenBank/DDBJ whole genome shotgun (WGS) entry which is preliminary data.</text>
</comment>
<dbReference type="InterPro" id="IPR029044">
    <property type="entry name" value="Nucleotide-diphossugar_trans"/>
</dbReference>
<keyword evidence="1" id="KW-0460">Magnesium</keyword>
<evidence type="ECO:0000256" key="1">
    <source>
        <dbReference type="ARBA" id="ARBA00022842"/>
    </source>
</evidence>
<accession>A0A4V3H435</accession>
<proteinExistence type="predicted"/>
<feature type="domain" description="MobA-like NTP transferase" evidence="2">
    <location>
        <begin position="6"/>
        <end position="163"/>
    </location>
</feature>